<evidence type="ECO:0000313" key="5">
    <source>
        <dbReference type="Proteomes" id="UP000232101"/>
    </source>
</evidence>
<sequence length="123" mass="14254">MGVSEFTVMILIYSGIMIFFLVPFKKNQSEEIKRPFTFKESLLHITFHKKALLALLSLGFLLVAIWSGYEQDVYHFNAHSGFPPINSDSKTIFYMCATLGYTVILYFLLAFCFSLYISKRKRV</sequence>
<organism evidence="2 5">
    <name type="scientific">Lysinibacillus xylanilyticus</name>
    <dbReference type="NCBI Taxonomy" id="582475"/>
    <lineage>
        <taxon>Bacteria</taxon>
        <taxon>Bacillati</taxon>
        <taxon>Bacillota</taxon>
        <taxon>Bacilli</taxon>
        <taxon>Bacillales</taxon>
        <taxon>Bacillaceae</taxon>
        <taxon>Lysinibacillus</taxon>
    </lineage>
</organism>
<feature type="transmembrane region" description="Helical" evidence="1">
    <location>
        <begin position="51"/>
        <end position="69"/>
    </location>
</feature>
<protein>
    <recommendedName>
        <fullName evidence="6">Peptide ABC transporter permease</fullName>
    </recommendedName>
</protein>
<dbReference type="AlphaFoldDB" id="A0A2M9QBM8"/>
<comment type="caution">
    <text evidence="2">The sequence shown here is derived from an EMBL/GenBank/DDBJ whole genome shotgun (WGS) entry which is preliminary data.</text>
</comment>
<dbReference type="EMBL" id="PHQY01000004">
    <property type="protein sequence ID" value="PJO45519.1"/>
    <property type="molecule type" value="Genomic_DNA"/>
</dbReference>
<gene>
    <name evidence="4" type="ORF">CWD94_00560</name>
    <name evidence="3" type="ORF">CWD94_00585</name>
    <name evidence="2" type="ORF">CWD94_01140</name>
</gene>
<feature type="transmembrane region" description="Helical" evidence="1">
    <location>
        <begin position="6"/>
        <end position="24"/>
    </location>
</feature>
<reference evidence="2 5" key="1">
    <citation type="submission" date="2017-11" db="EMBL/GenBank/DDBJ databases">
        <title>Bacterial isolate from king chilli rhizosphere.</title>
        <authorList>
            <person name="Takhelmayum P."/>
            <person name="Sarangthem I."/>
        </authorList>
    </citation>
    <scope>NUCLEOTIDE SEQUENCE [LARGE SCALE GENOMIC DNA]</scope>
    <source>
        <strain evidence="2">T26</strain>
        <strain evidence="5">t26</strain>
    </source>
</reference>
<keyword evidence="1" id="KW-1133">Transmembrane helix</keyword>
<dbReference type="Proteomes" id="UP000232101">
    <property type="component" value="Unassembled WGS sequence"/>
</dbReference>
<evidence type="ECO:0000313" key="3">
    <source>
        <dbReference type="EMBL" id="PJO45513.1"/>
    </source>
</evidence>
<keyword evidence="1" id="KW-0812">Transmembrane</keyword>
<keyword evidence="1" id="KW-0472">Membrane</keyword>
<evidence type="ECO:0000313" key="4">
    <source>
        <dbReference type="EMBL" id="PJO45519.1"/>
    </source>
</evidence>
<evidence type="ECO:0000313" key="2">
    <source>
        <dbReference type="EMBL" id="PJO45462.1"/>
    </source>
</evidence>
<accession>A0A2M9QBM8</accession>
<evidence type="ECO:0008006" key="6">
    <source>
        <dbReference type="Google" id="ProtNLM"/>
    </source>
</evidence>
<feature type="transmembrane region" description="Helical" evidence="1">
    <location>
        <begin position="92"/>
        <end position="117"/>
    </location>
</feature>
<dbReference type="EMBL" id="PHQY01000080">
    <property type="protein sequence ID" value="PJO45462.1"/>
    <property type="molecule type" value="Genomic_DNA"/>
</dbReference>
<evidence type="ECO:0000256" key="1">
    <source>
        <dbReference type="SAM" id="Phobius"/>
    </source>
</evidence>
<name>A0A2M9QBM8_9BACI</name>
<dbReference type="EMBL" id="PHQY01000005">
    <property type="protein sequence ID" value="PJO45513.1"/>
    <property type="molecule type" value="Genomic_DNA"/>
</dbReference>
<proteinExistence type="predicted"/>